<reference evidence="1" key="1">
    <citation type="submission" date="2021-10" db="EMBL/GenBank/DDBJ databases">
        <title>Anaerobic single-cell dispensing facilitates the cultivation of human gut bacteria.</title>
        <authorList>
            <person name="Afrizal A."/>
        </authorList>
    </citation>
    <scope>NUCLEOTIDE SEQUENCE</scope>
    <source>
        <strain evidence="1">CLA-AA-H215</strain>
    </source>
</reference>
<proteinExistence type="predicted"/>
<dbReference type="EMBL" id="JAJEQR010000015">
    <property type="protein sequence ID" value="MCC2230678.1"/>
    <property type="molecule type" value="Genomic_DNA"/>
</dbReference>
<organism evidence="1 2">
    <name type="scientific">Hominifimenecus microfluidus</name>
    <dbReference type="NCBI Taxonomy" id="2885348"/>
    <lineage>
        <taxon>Bacteria</taxon>
        <taxon>Bacillati</taxon>
        <taxon>Bacillota</taxon>
        <taxon>Clostridia</taxon>
        <taxon>Lachnospirales</taxon>
        <taxon>Lachnospiraceae</taxon>
        <taxon>Hominifimenecus</taxon>
    </lineage>
</organism>
<evidence type="ECO:0000313" key="2">
    <source>
        <dbReference type="Proteomes" id="UP001198182"/>
    </source>
</evidence>
<dbReference type="AlphaFoldDB" id="A0AAE3JEX4"/>
<evidence type="ECO:0008006" key="3">
    <source>
        <dbReference type="Google" id="ProtNLM"/>
    </source>
</evidence>
<keyword evidence="2" id="KW-1185">Reference proteome</keyword>
<comment type="caution">
    <text evidence="1">The sequence shown here is derived from an EMBL/GenBank/DDBJ whole genome shotgun (WGS) entry which is preliminary data.</text>
</comment>
<dbReference type="Proteomes" id="UP001198182">
    <property type="component" value="Unassembled WGS sequence"/>
</dbReference>
<dbReference type="RefSeq" id="WP_308453315.1">
    <property type="nucleotide sequence ID" value="NZ_JAJEQR010000015.1"/>
</dbReference>
<protein>
    <recommendedName>
        <fullName evidence="3">Nif11 domain-containing protein</fullName>
    </recommendedName>
</protein>
<name>A0AAE3JEX4_9FIRM</name>
<evidence type="ECO:0000313" key="1">
    <source>
        <dbReference type="EMBL" id="MCC2230678.1"/>
    </source>
</evidence>
<sequence length="92" mass="10349">MDTLTMLEEMQQRARRDAAVKSALLATRTEADPLSAFCKCARSLGYELYPMEVVQAGEDFYASYRRSTNGGGENSPLLEGQDDFYEMFFATI</sequence>
<gene>
    <name evidence="1" type="ORF">LKD81_06645</name>
</gene>
<accession>A0AAE3JEX4</accession>